<reference evidence="2" key="1">
    <citation type="submission" date="2022-01" db="EMBL/GenBank/DDBJ databases">
        <title>Colwellia maritima, isolated from seawater.</title>
        <authorList>
            <person name="Kristyanto S."/>
            <person name="Jung J."/>
            <person name="Jeon C.O."/>
        </authorList>
    </citation>
    <scope>NUCLEOTIDE SEQUENCE</scope>
    <source>
        <strain evidence="2">MSW7</strain>
    </source>
</reference>
<dbReference type="PROSITE" id="PS51257">
    <property type="entry name" value="PROKAR_LIPOPROTEIN"/>
    <property type="match status" value="1"/>
</dbReference>
<sequence length="122" mass="13495">MKNNSVLVISFCLGFLMTSCSQAEQKEVLAADSAEEQVIISTDKNKHGKNTRATKKEIVAKQTTPIKQGKKSISFNGEKYIFTGTKLEKGSEVRHSKMSEYGTVKGTFVVITKPDEMLGYIL</sequence>
<evidence type="ECO:0000256" key="1">
    <source>
        <dbReference type="SAM" id="SignalP"/>
    </source>
</evidence>
<protein>
    <recommendedName>
        <fullName evidence="4">Lipoprotein</fullName>
    </recommendedName>
</protein>
<name>A0ABS9X3P8_9GAMM</name>
<feature type="signal peptide" evidence="1">
    <location>
        <begin position="1"/>
        <end position="23"/>
    </location>
</feature>
<keyword evidence="1" id="KW-0732">Signal</keyword>
<keyword evidence="3" id="KW-1185">Reference proteome</keyword>
<comment type="caution">
    <text evidence="2">The sequence shown here is derived from an EMBL/GenBank/DDBJ whole genome shotgun (WGS) entry which is preliminary data.</text>
</comment>
<feature type="chain" id="PRO_5047174671" description="Lipoprotein" evidence="1">
    <location>
        <begin position="24"/>
        <end position="122"/>
    </location>
</feature>
<dbReference type="Proteomes" id="UP001139646">
    <property type="component" value="Unassembled WGS sequence"/>
</dbReference>
<organism evidence="2 3">
    <name type="scientific">Colwellia maritima</name>
    <dbReference type="NCBI Taxonomy" id="2912588"/>
    <lineage>
        <taxon>Bacteria</taxon>
        <taxon>Pseudomonadati</taxon>
        <taxon>Pseudomonadota</taxon>
        <taxon>Gammaproteobacteria</taxon>
        <taxon>Alteromonadales</taxon>
        <taxon>Colwelliaceae</taxon>
        <taxon>Colwellia</taxon>
    </lineage>
</organism>
<evidence type="ECO:0008006" key="4">
    <source>
        <dbReference type="Google" id="ProtNLM"/>
    </source>
</evidence>
<proteinExistence type="predicted"/>
<evidence type="ECO:0000313" key="3">
    <source>
        <dbReference type="Proteomes" id="UP001139646"/>
    </source>
</evidence>
<evidence type="ECO:0000313" key="2">
    <source>
        <dbReference type="EMBL" id="MCI2284864.1"/>
    </source>
</evidence>
<dbReference type="EMBL" id="JAKKSL010000003">
    <property type="protein sequence ID" value="MCI2284864.1"/>
    <property type="molecule type" value="Genomic_DNA"/>
</dbReference>
<gene>
    <name evidence="2" type="ORF">L3081_17545</name>
</gene>
<dbReference type="RefSeq" id="WP_242287326.1">
    <property type="nucleotide sequence ID" value="NZ_JAKKSL010000003.1"/>
</dbReference>
<accession>A0ABS9X3P8</accession>